<keyword evidence="2" id="KW-0472">Membrane</keyword>
<evidence type="ECO:0000256" key="3">
    <source>
        <dbReference type="SAM" id="SignalP"/>
    </source>
</evidence>
<evidence type="ECO:0000256" key="1">
    <source>
        <dbReference type="SAM" id="MobiDB-lite"/>
    </source>
</evidence>
<evidence type="ECO:0000259" key="4">
    <source>
        <dbReference type="Pfam" id="PF01079"/>
    </source>
</evidence>
<dbReference type="InterPro" id="IPR001767">
    <property type="entry name" value="Hedgehog_Hint"/>
</dbReference>
<feature type="transmembrane region" description="Helical" evidence="2">
    <location>
        <begin position="469"/>
        <end position="489"/>
    </location>
</feature>
<dbReference type="InterPro" id="IPR050387">
    <property type="entry name" value="Hedgehog_Signaling"/>
</dbReference>
<keyword evidence="2" id="KW-1133">Transmembrane helix</keyword>
<dbReference type="AlphaFoldDB" id="A0A9N8DWT1"/>
<feature type="compositionally biased region" description="Gly residues" evidence="1">
    <location>
        <begin position="205"/>
        <end position="229"/>
    </location>
</feature>
<organism evidence="5 6">
    <name type="scientific">Seminavis robusta</name>
    <dbReference type="NCBI Taxonomy" id="568900"/>
    <lineage>
        <taxon>Eukaryota</taxon>
        <taxon>Sar</taxon>
        <taxon>Stramenopiles</taxon>
        <taxon>Ochrophyta</taxon>
        <taxon>Bacillariophyta</taxon>
        <taxon>Bacillariophyceae</taxon>
        <taxon>Bacillariophycidae</taxon>
        <taxon>Naviculales</taxon>
        <taxon>Naviculaceae</taxon>
        <taxon>Seminavis</taxon>
    </lineage>
</organism>
<evidence type="ECO:0000256" key="2">
    <source>
        <dbReference type="SAM" id="Phobius"/>
    </source>
</evidence>
<keyword evidence="3" id="KW-0732">Signal</keyword>
<accession>A0A9N8DWT1</accession>
<evidence type="ECO:0000313" key="6">
    <source>
        <dbReference type="Proteomes" id="UP001153069"/>
    </source>
</evidence>
<reference evidence="5" key="1">
    <citation type="submission" date="2020-06" db="EMBL/GenBank/DDBJ databases">
        <authorList>
            <consortium name="Plant Systems Biology data submission"/>
        </authorList>
    </citation>
    <scope>NUCLEOTIDE SEQUENCE</scope>
    <source>
        <strain evidence="5">D6</strain>
    </source>
</reference>
<dbReference type="Gene3D" id="2.170.16.10">
    <property type="entry name" value="Hedgehog/Intein (Hint) domain"/>
    <property type="match status" value="1"/>
</dbReference>
<feature type="region of interest" description="Disordered" evidence="1">
    <location>
        <begin position="203"/>
        <end position="247"/>
    </location>
</feature>
<sequence>MKLFGCTNLITLLVCLTLRVISAKKNAATTFWNRMSEGEIEMKENNSRQLSSSDQTNKQRRLNTVVHTGTVVIDYAFFNGEEVYTPLGSERQGIERITQAFYRQVFAAAFPPPYSNAFVTYTQDGIVNDRLLRIFYNVEVLYTTQSEGGVPSVDATRAAAVRFDFDDYLNDFVNLAEPHDGIWPHATSAFVFTLDNSFSSASVSGGSGSGSGSSSGGGSGSSGSSGGSSGPSDDRSGPSPSNEGNRAGFNICFSGDTTIDVLGQGIVRMSALKVGDRVNIGNDEYSTVYGFGHLDNSKSNEYLRVHTKGKDGSRLSPLEISDKHLIPIKGSTTDGSRTATTLQASKLRLNDILYGKGESEYVVTKLQHVTRRGAYLPLTKEGKVLVNGIVASAYVSIFDDAPSVISLVTKVVSEETFFGLFVSPFRLICGKMSFTDVCTSESMFDKETGIWHWLLWGQRLTISVDGANAVLQVVGVALALVVLAIVNALEWLWTMRLWTIAVLSVWYVLGIKVKIDNENVRAKQANEKEKSI</sequence>
<feature type="chain" id="PRO_5040201919" evidence="3">
    <location>
        <begin position="24"/>
        <end position="532"/>
    </location>
</feature>
<name>A0A9N8DWT1_9STRA</name>
<gene>
    <name evidence="5" type="ORF">SEMRO_421_G139550.1</name>
</gene>
<dbReference type="PANTHER" id="PTHR11889">
    <property type="entry name" value="HEDGEHOG"/>
    <property type="match status" value="1"/>
</dbReference>
<proteinExistence type="predicted"/>
<dbReference type="EMBL" id="CAICTM010000420">
    <property type="protein sequence ID" value="CAB9510127.1"/>
    <property type="molecule type" value="Genomic_DNA"/>
</dbReference>
<keyword evidence="2" id="KW-0812">Transmembrane</keyword>
<dbReference type="Pfam" id="PF01079">
    <property type="entry name" value="Hint"/>
    <property type="match status" value="1"/>
</dbReference>
<keyword evidence="6" id="KW-1185">Reference proteome</keyword>
<protein>
    <submittedName>
        <fullName evidence="5">Hint module</fullName>
    </submittedName>
</protein>
<dbReference type="InterPro" id="IPR036844">
    <property type="entry name" value="Hint_dom_sf"/>
</dbReference>
<dbReference type="PANTHER" id="PTHR11889:SF31">
    <property type="entry name" value="PROTEIN HEDGEHOG"/>
    <property type="match status" value="1"/>
</dbReference>
<comment type="caution">
    <text evidence="5">The sequence shown here is derived from an EMBL/GenBank/DDBJ whole genome shotgun (WGS) entry which is preliminary data.</text>
</comment>
<feature type="signal peptide" evidence="3">
    <location>
        <begin position="1"/>
        <end position="23"/>
    </location>
</feature>
<dbReference type="SUPFAM" id="SSF51294">
    <property type="entry name" value="Hedgehog/intein (Hint) domain"/>
    <property type="match status" value="1"/>
</dbReference>
<dbReference type="GO" id="GO:0016540">
    <property type="term" value="P:protein autoprocessing"/>
    <property type="evidence" value="ECO:0007669"/>
    <property type="project" value="InterPro"/>
</dbReference>
<feature type="domain" description="Hedgehog protein Hint" evidence="4">
    <location>
        <begin position="249"/>
        <end position="397"/>
    </location>
</feature>
<dbReference type="Proteomes" id="UP001153069">
    <property type="component" value="Unassembled WGS sequence"/>
</dbReference>
<evidence type="ECO:0000313" key="5">
    <source>
        <dbReference type="EMBL" id="CAB9510127.1"/>
    </source>
</evidence>